<feature type="compositionally biased region" description="Polar residues" evidence="1">
    <location>
        <begin position="104"/>
        <end position="122"/>
    </location>
</feature>
<evidence type="ECO:0000256" key="1">
    <source>
        <dbReference type="SAM" id="MobiDB-lite"/>
    </source>
</evidence>
<feature type="region of interest" description="Disordered" evidence="1">
    <location>
        <begin position="1"/>
        <end position="227"/>
    </location>
</feature>
<evidence type="ECO:0000259" key="2">
    <source>
        <dbReference type="PROSITE" id="PS50235"/>
    </source>
</evidence>
<dbReference type="GO" id="GO:0004843">
    <property type="term" value="F:cysteine-type deubiquitinase activity"/>
    <property type="evidence" value="ECO:0007669"/>
    <property type="project" value="InterPro"/>
</dbReference>
<feature type="region of interest" description="Disordered" evidence="1">
    <location>
        <begin position="2492"/>
        <end position="2512"/>
    </location>
</feature>
<dbReference type="Proteomes" id="UP000024376">
    <property type="component" value="Unassembled WGS sequence"/>
</dbReference>
<dbReference type="PROSITE" id="PS00973">
    <property type="entry name" value="USP_2"/>
    <property type="match status" value="1"/>
</dbReference>
<feature type="compositionally biased region" description="Basic and acidic residues" evidence="1">
    <location>
        <begin position="2502"/>
        <end position="2511"/>
    </location>
</feature>
<reference evidence="4" key="1">
    <citation type="journal article" date="2013" name="Ind. Biotechnol.">
        <title>Comparative genomics analysis of Trichoderma reesei strains.</title>
        <authorList>
            <person name="Koike H."/>
            <person name="Aerts A."/>
            <person name="LaButti K."/>
            <person name="Grigoriev I.V."/>
            <person name="Baker S.E."/>
        </authorList>
    </citation>
    <scope>NUCLEOTIDE SEQUENCE [LARGE SCALE GENOMIC DNA]</scope>
    <source>
        <strain evidence="4">ATCC 56765 / BCRC 32924 / NRRL 11460 / Rut C-30</strain>
    </source>
</reference>
<dbReference type="InterPro" id="IPR001394">
    <property type="entry name" value="Peptidase_C19_UCH"/>
</dbReference>
<organism evidence="3 4">
    <name type="scientific">Hypocrea jecorina (strain ATCC 56765 / BCRC 32924 / NRRL 11460 / Rut C-30)</name>
    <name type="common">Trichoderma reesei</name>
    <dbReference type="NCBI Taxonomy" id="1344414"/>
    <lineage>
        <taxon>Eukaryota</taxon>
        <taxon>Fungi</taxon>
        <taxon>Dikarya</taxon>
        <taxon>Ascomycota</taxon>
        <taxon>Pezizomycotina</taxon>
        <taxon>Sordariomycetes</taxon>
        <taxon>Hypocreomycetidae</taxon>
        <taxon>Hypocreales</taxon>
        <taxon>Hypocreaceae</taxon>
        <taxon>Trichoderma</taxon>
    </lineage>
</organism>
<feature type="region of interest" description="Disordered" evidence="1">
    <location>
        <begin position="2163"/>
        <end position="2188"/>
    </location>
</feature>
<accession>A0A024S163</accession>
<dbReference type="Pfam" id="PF00443">
    <property type="entry name" value="UCH"/>
    <property type="match status" value="1"/>
</dbReference>
<dbReference type="InterPro" id="IPR028889">
    <property type="entry name" value="USP"/>
</dbReference>
<dbReference type="InterPro" id="IPR018200">
    <property type="entry name" value="USP_CS"/>
</dbReference>
<dbReference type="GO" id="GO:0016579">
    <property type="term" value="P:protein deubiquitination"/>
    <property type="evidence" value="ECO:0007669"/>
    <property type="project" value="InterPro"/>
</dbReference>
<protein>
    <recommendedName>
        <fullName evidence="2">USP domain-containing protein</fullName>
    </recommendedName>
</protein>
<feature type="compositionally biased region" description="Polar residues" evidence="1">
    <location>
        <begin position="53"/>
        <end position="65"/>
    </location>
</feature>
<dbReference type="InterPro" id="IPR050164">
    <property type="entry name" value="Peptidase_C19"/>
</dbReference>
<gene>
    <name evidence="3" type="ORF">M419DRAFT_37944</name>
</gene>
<dbReference type="CDD" id="cd02659">
    <property type="entry name" value="peptidase_C19C"/>
    <property type="match status" value="1"/>
</dbReference>
<feature type="compositionally biased region" description="Polar residues" evidence="1">
    <location>
        <begin position="2044"/>
        <end position="2059"/>
    </location>
</feature>
<dbReference type="GO" id="GO:0005634">
    <property type="term" value="C:nucleus"/>
    <property type="evidence" value="ECO:0007669"/>
    <property type="project" value="TreeGrafter"/>
</dbReference>
<dbReference type="OrthoDB" id="420187at2759"/>
<name>A0A024S163_HYPJR</name>
<proteinExistence type="predicted"/>
<dbReference type="PANTHER" id="PTHR24006">
    <property type="entry name" value="UBIQUITIN CARBOXYL-TERMINAL HYDROLASE"/>
    <property type="match status" value="1"/>
</dbReference>
<dbReference type="PROSITE" id="PS50235">
    <property type="entry name" value="USP_3"/>
    <property type="match status" value="1"/>
</dbReference>
<feature type="domain" description="USP" evidence="2">
    <location>
        <begin position="1646"/>
        <end position="1976"/>
    </location>
</feature>
<dbReference type="Pfam" id="PF12030">
    <property type="entry name" value="DUF3517"/>
    <property type="match status" value="1"/>
</dbReference>
<feature type="compositionally biased region" description="Acidic residues" evidence="1">
    <location>
        <begin position="161"/>
        <end position="170"/>
    </location>
</feature>
<feature type="region of interest" description="Disordered" evidence="1">
    <location>
        <begin position="2044"/>
        <end position="2067"/>
    </location>
</feature>
<dbReference type="SUPFAM" id="SSF54001">
    <property type="entry name" value="Cysteine proteinases"/>
    <property type="match status" value="1"/>
</dbReference>
<dbReference type="KEGG" id="trr:M419DRAFT_37944"/>
<dbReference type="Gene3D" id="3.90.70.10">
    <property type="entry name" value="Cysteine proteinases"/>
    <property type="match status" value="1"/>
</dbReference>
<dbReference type="PANTHER" id="PTHR24006:SF827">
    <property type="entry name" value="UBIQUITIN CARBOXYL-TERMINAL HYDROLASE 34"/>
    <property type="match status" value="1"/>
</dbReference>
<dbReference type="FunFam" id="3.90.70.10:FF:000136">
    <property type="entry name" value="Ubiquitin C-terminal hydrolase, putative"/>
    <property type="match status" value="1"/>
</dbReference>
<dbReference type="InterPro" id="IPR021905">
    <property type="entry name" value="DUF3517"/>
</dbReference>
<dbReference type="HOGENOM" id="CLU_228178_0_0_1"/>
<dbReference type="SMR" id="A0A024S163"/>
<evidence type="ECO:0000313" key="3">
    <source>
        <dbReference type="EMBL" id="ETR99114.1"/>
    </source>
</evidence>
<evidence type="ECO:0000313" key="4">
    <source>
        <dbReference type="Proteomes" id="UP000024376"/>
    </source>
</evidence>
<feature type="compositionally biased region" description="Basic and acidic residues" evidence="1">
    <location>
        <begin position="149"/>
        <end position="160"/>
    </location>
</feature>
<dbReference type="GO" id="GO:0005829">
    <property type="term" value="C:cytosol"/>
    <property type="evidence" value="ECO:0007669"/>
    <property type="project" value="TreeGrafter"/>
</dbReference>
<feature type="compositionally biased region" description="Low complexity" evidence="1">
    <location>
        <begin position="35"/>
        <end position="46"/>
    </location>
</feature>
<dbReference type="EMBL" id="KI911158">
    <property type="protein sequence ID" value="ETR99114.1"/>
    <property type="molecule type" value="Genomic_DNA"/>
</dbReference>
<sequence length="2627" mass="293880">MSDVAGPKASPEPSSTRLNPFDDSDVSSRKRRRTSVSASGSPSASAETGVYLSDSSSSPYYTTVNAMPPPLDGTAKPSPDSNEPRTPPQTVDSPTIPPDPPLSNRVTINLRNQSSRASTASPTRPAREPFVYSPSAVRSISPSAPRVPTPEEDKAKKSVEEADPPSDADLETPPPAWRASLSPPTEDLFPGDQDMPDETVVEPKSDRPSPGITNDATPLADPTARFPYHETDKPVAETVNRLRQFLLDDLLVETEADIYDQLRLWVDLFVAFAKTASPAEVLESVHSNVAFWQTFLGVSAIIADENSPSSVRPRVSALQRLALLFSHSFAALTAQLIIVDFHSVSEWQSGGPSRNPAGPLLISPGYLRQLHQLIQFGPVSDSVLADITGVDRPHLAMCFANGLYAFTGGGFESLCTLATSLAEVVRTVPNLVNILTPITQVLTDCLYETSRALLARTQGASDFAPHLSAAYRTWTFLSSLLTEIIEKHVGTLSSDGVSLQILALSDMLRLCLQYDNDETIPLLREHRAKYPELVGPRTVDAITWEWKADILGRLIRSSQLQLRVMAATTMCNELVGAWKRFGAPSASPNQHFTDHLGHHLLQTGLVDYILGPNCHPELINESANIIGYLVVTKLYDKDHTDRLWQRLTESQDPRIEKAVAKMATSITNLFDYPTLLLLCEKFQALPMADFNQTLKNYWGVVHHELMMRCKTEGITLGFLPYGLCLRLLREAFLQSSTFQMYLPDAQIKAATEKLKSLLFYGPDSEGRQELYASCIEDIAAKSPTTLGSLCCLTITIRPNMADEMNFLIEKHDLVRLLVEELEHAIQSTRTTGIRPVFFGQVNHPRKDFIANLIRLRPDAIPEDLGRKLWDLLVGPASLCEEDRNSAWDIFIDFTHGMAFENPFLRLCFSRYLPDLPSSCFCRGLLNCIKKVVASAVNNPDVDCALDDETFLKENGVDQLWRFTMDVDNAEIAEDGIRSLAVGVYLESQAITTYSFDRARRVHSAFVERCLNQLSACASRIKASSDGTSSGEDEPMVIVATEDEIQEQERIFTRTLQLLRVFVQGHCASPALSAPDFRPYFQDQLYQTEGDLAPLKYQTFDGGPSAEVKPLRIGKLNTAASLISNLRHETGFSNFRIIYKGRQFLPSMDQMAQTLESLQVEDGIVLVVKQENDTSSNNSTRIQHGASPLEIRILSRFQELWSYLGMEDKIASEVYRLLVDLPVDGHIIDLLESQSTVYTDLFPPGQPYKTLYAIGALSKYLEPIRSKGPANDEAAGDVHGFSRISNEEVLSSSFSLVVQALSDENFLHQVSPKLSIQLMGALMQTFVTLLSIIQPSAETSLAYPSAGRLIHILADAGMAREDEAALPLIENTLSAILRLCLSQRAFMESVADHSSFGNVLHDLILWDSRPEVRRRVVNMIRTAAESEERPLNGLESTSTEEGHASGLAYPLTRYFWSTALALLPETIGNQSRCQELLDGLEYLFCRMSLIEPSEVDITAFARQICELLLNHTSTERLDQPESQDHAAAGLSTLLLRCLQLDSTLPASPALPDDLAEILFQSHLFPRRRVESTQPVPRVVLRTDTRARLYEAIFAFTKDYPNRFWAILQNLNSLVPYFPDEDDGLDPYIYDLPYNFNRNQAIRSHGYVGLQNLSNTCYLNSLLTQLFMNTRFRQFVLEFNVQDPGHSQQLLFHMQKLFAFMQESYRRSVDPTDLVSSIKTYEDAMIDIHNQMDVEEFYSLLFDRLESQVMTEGERKKLRSIYGGQLVQQIKSKECEHVSERLEPFSAIQCDINGKKTLHESLQAYVDGEVLEGDNKYKCSSCDQHVDAVKRTCLKDLPDNLIFHLKRFDFNIRTQQRCKVNDHFVFPPSINMRPYTIDYLSDPTKDAESPDVFELVGVLVHSGTAESGHYYSYIRERTSTTDCPSWVEFNDDTVTPWDPRQMAASTFGGPIQQSSPHFSDRQPTDKTYSAYMLFYQRSSSLLAEQQSMLSSPENTIPFQIDTDPQLREHILNDNTVILKRHCLYDASHAEFVQHCFKHAGLLQNSISHDGTGQQQEQTPQLSDKDTTAMPPHAFKDLAMEMALGHLDQLVSRQQGTPNFESFSSLIRAAVVDCGGCALAFFSYFNTRHEAFRGLVQRNPEAKIRAFAGATTAIVLGKIAAETPQLYDGPRSSDDATPDDGEGGSTSNSLGHDELSPKAYVLTGVMCSFDYIWQHFQFHLRSWDEVFGMMLEFAKLGPREAAHMLANDYLLKLLRIVAADVSMELPPNYAKMLHSIYRRAVNRPPSYVSILNLINYLISQLDPTVDAQSIVDAAEDRLRFFEPPFPWTSEEVFLIHSHPERQLASIFVEKLLGIDQALEATHGILGRLTALSNQMDQRVFNTLRRRIRGDTTEPMDPYLRGATTYLEHTPSAGHMQSLMRHIAAQAGGLQSTDEAKAFLEHFQTALNLKRSDGEMAQTAEVCSLETLADWVPHLLVFPDGEVRFDTECFLDRELFGPAADSPDDDSQRSQEREGSQTIIQRLGISCLQYLRQEHISRRKLIGRESASAVIRVVAKCSTYYNREPDPDDDNSVEFKTLQDDVLGSLRKYVVDEVEDDGSDWEGSCISSDALDGQPDLGVQQIGELDEANAI</sequence>
<dbReference type="InterPro" id="IPR038765">
    <property type="entry name" value="Papain-like_cys_pep_sf"/>
</dbReference>